<name>A0ABR0EE84_ZASCE</name>
<dbReference type="InterPro" id="IPR002099">
    <property type="entry name" value="MutL/Mlh/PMS"/>
</dbReference>
<feature type="compositionally biased region" description="Basic residues" evidence="3">
    <location>
        <begin position="817"/>
        <end position="831"/>
    </location>
</feature>
<comment type="similarity">
    <text evidence="1">Belongs to the DNA mismatch repair MutL/HexB family.</text>
</comment>
<dbReference type="Pfam" id="PF02518">
    <property type="entry name" value="HATPase_c"/>
    <property type="match status" value="1"/>
</dbReference>
<feature type="compositionally biased region" description="Pro residues" evidence="3">
    <location>
        <begin position="521"/>
        <end position="532"/>
    </location>
</feature>
<keyword evidence="2" id="KW-0227">DNA damage</keyword>
<dbReference type="Gene3D" id="3.30.230.10">
    <property type="match status" value="1"/>
</dbReference>
<feature type="compositionally biased region" description="Low complexity" evidence="3">
    <location>
        <begin position="382"/>
        <end position="395"/>
    </location>
</feature>
<dbReference type="SUPFAM" id="SSF54211">
    <property type="entry name" value="Ribosomal protein S5 domain 2-like"/>
    <property type="match status" value="1"/>
</dbReference>
<feature type="domain" description="DNA mismatch repair protein S5" evidence="4">
    <location>
        <begin position="219"/>
        <end position="343"/>
    </location>
</feature>
<evidence type="ECO:0000256" key="1">
    <source>
        <dbReference type="ARBA" id="ARBA00006082"/>
    </source>
</evidence>
<feature type="region of interest" description="Disordered" evidence="3">
    <location>
        <begin position="481"/>
        <end position="838"/>
    </location>
</feature>
<feature type="compositionally biased region" description="Basic and acidic residues" evidence="3">
    <location>
        <begin position="411"/>
        <end position="424"/>
    </location>
</feature>
<dbReference type="Pfam" id="PF01119">
    <property type="entry name" value="DNA_mis_repair"/>
    <property type="match status" value="1"/>
</dbReference>
<sequence>MGIQALPDTTVRAIGATQVLTDPAALVKELVDNALDAHANSISVEIHHNTLDIIQVRDNGHGIAPEDRPLVARRYCTSKLLDYDDLQGIGGSSLGFRGEALASAAELSGSLTISTRIEGEQVGSALKINQKGEVVGQDRASLPVGTCVKITDFIKANPVRRQVTLKNADACLKKIKRCLQAYAFARPNVRYSLRVLKAKNTKGDWVYAPKLNGNIEDAAIKLIGSACASQCLWSVLEHEGFSFQAFLPRPDADASKIGGHGSFISVDARPVSSARGHFKQIGKAFREALKSGGSQFDDVKEPFLHLEIRCPDDSYDINVEPAKDDVAFEDAAKVIEGVKTLFAAVYTHRAEDQILPGSSQPNQEVGISMDDSVVGREVGPPEETTFNETVNTTSTGFNGDEVADEPSLPPDAREDQQATPEPRRTFRSTMYGCDEDDLELLDAQPQVDRTAADMEELRQANKDINVSNPWILAKLNSSLRRPDIQQPSPRDDTPLQQIGVVSSPIRPNPRSLEPDQATLPTPRPSSPSPPAFHPSDHVPNMRLARNGNLIGGPTLPAPQMYTPVHSSDPNEPEDPRLRRQHQSPAYNYGLSPQRPDAPAGTPLEAIPDISTRPSRSLRKQAPQSRVNKPFVPPMRDGPPREKVWFDHLENVESSPRPRPRPRQPNESHGLVVQGELGDLVEDARPLTPPRRNRDIRDFVGARDGDVVACKSEARNYPRRPDRVEDEGQENRAVAERTHHSTGDLRRHGFVRASDVADMNEELNSPEKTPANHSKRRKTSERQPLHDLSTNTPTVHTPEAPAADEEHRPTTTTSSRAPSRRRSSHKLGRTKSSKLPLERTPAGQATHTLILPTPVSIDRISKLAGKIDEERSLLGFNSPAVGFEDVFSADPPGLEGLARSLHGLLVREGEEVGMEGLFEEVKKAFERHSTAGGEEGGDDDIMSSI</sequence>
<dbReference type="InterPro" id="IPR014721">
    <property type="entry name" value="Ribsml_uS5_D2-typ_fold_subgr"/>
</dbReference>
<dbReference type="PROSITE" id="PS00058">
    <property type="entry name" value="DNA_MISMATCH_REPAIR_1"/>
    <property type="match status" value="1"/>
</dbReference>
<dbReference type="InterPro" id="IPR038973">
    <property type="entry name" value="MutL/Mlh/Pms-like"/>
</dbReference>
<dbReference type="InterPro" id="IPR036890">
    <property type="entry name" value="HATPase_C_sf"/>
</dbReference>
<dbReference type="Proteomes" id="UP001305779">
    <property type="component" value="Unassembled WGS sequence"/>
</dbReference>
<comment type="caution">
    <text evidence="5">The sequence shown here is derived from an EMBL/GenBank/DDBJ whole genome shotgun (WGS) entry which is preliminary data.</text>
</comment>
<feature type="region of interest" description="Disordered" evidence="3">
    <location>
        <begin position="379"/>
        <end position="428"/>
    </location>
</feature>
<dbReference type="InterPro" id="IPR013507">
    <property type="entry name" value="DNA_mismatch_S5_2-like"/>
</dbReference>
<dbReference type="InterPro" id="IPR020568">
    <property type="entry name" value="Ribosomal_Su5_D2-typ_SF"/>
</dbReference>
<dbReference type="SMART" id="SM01340">
    <property type="entry name" value="DNA_mis_repair"/>
    <property type="match status" value="1"/>
</dbReference>
<reference evidence="5 6" key="1">
    <citation type="journal article" date="2023" name="G3 (Bethesda)">
        <title>A chromosome-level genome assembly of Zasmidium syzygii isolated from banana leaves.</title>
        <authorList>
            <person name="van Westerhoven A.C."/>
            <person name="Mehrabi R."/>
            <person name="Talebi R."/>
            <person name="Steentjes M.B.F."/>
            <person name="Corcolon B."/>
            <person name="Chong P.A."/>
            <person name="Kema G.H.J."/>
            <person name="Seidl M.F."/>
        </authorList>
    </citation>
    <scope>NUCLEOTIDE SEQUENCE [LARGE SCALE GENOMIC DNA]</scope>
    <source>
        <strain evidence="5 6">P124</strain>
    </source>
</reference>
<dbReference type="SUPFAM" id="SSF55874">
    <property type="entry name" value="ATPase domain of HSP90 chaperone/DNA topoisomerase II/histidine kinase"/>
    <property type="match status" value="1"/>
</dbReference>
<dbReference type="PANTHER" id="PTHR10073">
    <property type="entry name" value="DNA MISMATCH REPAIR PROTEIN MLH, PMS, MUTL"/>
    <property type="match status" value="1"/>
</dbReference>
<evidence type="ECO:0000256" key="2">
    <source>
        <dbReference type="ARBA" id="ARBA00022763"/>
    </source>
</evidence>
<feature type="compositionally biased region" description="Basic and acidic residues" evidence="3">
    <location>
        <begin position="637"/>
        <end position="650"/>
    </location>
</feature>
<dbReference type="EMBL" id="JAXOVC010000007">
    <property type="protein sequence ID" value="KAK4499453.1"/>
    <property type="molecule type" value="Genomic_DNA"/>
</dbReference>
<accession>A0ABR0EE84</accession>
<evidence type="ECO:0000313" key="6">
    <source>
        <dbReference type="Proteomes" id="UP001305779"/>
    </source>
</evidence>
<feature type="compositionally biased region" description="Basic and acidic residues" evidence="3">
    <location>
        <begin position="728"/>
        <end position="746"/>
    </location>
</feature>
<gene>
    <name evidence="5" type="ORF">PRZ48_009968</name>
</gene>
<feature type="compositionally biased region" description="Basic and acidic residues" evidence="3">
    <location>
        <begin position="691"/>
        <end position="722"/>
    </location>
</feature>
<evidence type="ECO:0000256" key="3">
    <source>
        <dbReference type="SAM" id="MobiDB-lite"/>
    </source>
</evidence>
<dbReference type="InterPro" id="IPR014762">
    <property type="entry name" value="DNA_mismatch_repair_CS"/>
</dbReference>
<dbReference type="InterPro" id="IPR003594">
    <property type="entry name" value="HATPase_dom"/>
</dbReference>
<keyword evidence="6" id="KW-1185">Reference proteome</keyword>
<protein>
    <recommendedName>
        <fullName evidence="4">DNA mismatch repair protein S5 domain-containing protein</fullName>
    </recommendedName>
</protein>
<organism evidence="5 6">
    <name type="scientific">Zasmidium cellare</name>
    <name type="common">Wine cellar mold</name>
    <name type="synonym">Racodium cellare</name>
    <dbReference type="NCBI Taxonomy" id="395010"/>
    <lineage>
        <taxon>Eukaryota</taxon>
        <taxon>Fungi</taxon>
        <taxon>Dikarya</taxon>
        <taxon>Ascomycota</taxon>
        <taxon>Pezizomycotina</taxon>
        <taxon>Dothideomycetes</taxon>
        <taxon>Dothideomycetidae</taxon>
        <taxon>Mycosphaerellales</taxon>
        <taxon>Mycosphaerellaceae</taxon>
        <taxon>Zasmidium</taxon>
    </lineage>
</organism>
<dbReference type="Gene3D" id="3.30.565.10">
    <property type="entry name" value="Histidine kinase-like ATPase, C-terminal domain"/>
    <property type="match status" value="1"/>
</dbReference>
<evidence type="ECO:0000313" key="5">
    <source>
        <dbReference type="EMBL" id="KAK4499453.1"/>
    </source>
</evidence>
<evidence type="ECO:0000259" key="4">
    <source>
        <dbReference type="SMART" id="SM01340"/>
    </source>
</evidence>
<dbReference type="NCBIfam" id="TIGR00585">
    <property type="entry name" value="mutl"/>
    <property type="match status" value="1"/>
</dbReference>
<dbReference type="PANTHER" id="PTHR10073:SF41">
    <property type="entry name" value="MISMATCH REPAIR PROTEIN, PUTATIVE (AFU_ORTHOLOGUE AFUA_8G05820)-RELATED"/>
    <property type="match status" value="1"/>
</dbReference>
<proteinExistence type="inferred from homology"/>